<dbReference type="GO" id="GO:0004383">
    <property type="term" value="F:guanylate cyclase activity"/>
    <property type="evidence" value="ECO:0007669"/>
    <property type="project" value="TreeGrafter"/>
</dbReference>
<keyword evidence="2" id="KW-0812">Transmembrane</keyword>
<dbReference type="GO" id="GO:0001653">
    <property type="term" value="F:peptide receptor activity"/>
    <property type="evidence" value="ECO:0007669"/>
    <property type="project" value="TreeGrafter"/>
</dbReference>
<keyword evidence="4" id="KW-1133">Transmembrane helix</keyword>
<organism evidence="10 11">
    <name type="scientific">Caerostris extrusa</name>
    <name type="common">Bark spider</name>
    <name type="synonym">Caerostris bankana</name>
    <dbReference type="NCBI Taxonomy" id="172846"/>
    <lineage>
        <taxon>Eukaryota</taxon>
        <taxon>Metazoa</taxon>
        <taxon>Ecdysozoa</taxon>
        <taxon>Arthropoda</taxon>
        <taxon>Chelicerata</taxon>
        <taxon>Arachnida</taxon>
        <taxon>Araneae</taxon>
        <taxon>Araneomorphae</taxon>
        <taxon>Entelegynae</taxon>
        <taxon>Araneoidea</taxon>
        <taxon>Araneidae</taxon>
        <taxon>Caerostris</taxon>
    </lineage>
</organism>
<dbReference type="CDD" id="cd07302">
    <property type="entry name" value="CHD"/>
    <property type="match status" value="1"/>
</dbReference>
<dbReference type="PANTHER" id="PTHR11920:SF335">
    <property type="entry name" value="GUANYLATE CYCLASE"/>
    <property type="match status" value="1"/>
</dbReference>
<evidence type="ECO:0000256" key="8">
    <source>
        <dbReference type="RuleBase" id="RU000405"/>
    </source>
</evidence>
<keyword evidence="3" id="KW-0547">Nucleotide-binding</keyword>
<dbReference type="InterPro" id="IPR018297">
    <property type="entry name" value="A/G_cyclase_CS"/>
</dbReference>
<evidence type="ECO:0000313" key="10">
    <source>
        <dbReference type="EMBL" id="GIY22479.1"/>
    </source>
</evidence>
<dbReference type="GO" id="GO:0007168">
    <property type="term" value="P:receptor guanylyl cyclase signaling pathway"/>
    <property type="evidence" value="ECO:0007669"/>
    <property type="project" value="TreeGrafter"/>
</dbReference>
<keyword evidence="5" id="KW-0472">Membrane</keyword>
<keyword evidence="6" id="KW-0325">Glycoprotein</keyword>
<dbReference type="SUPFAM" id="SSF55073">
    <property type="entry name" value="Nucleotide cyclase"/>
    <property type="match status" value="1"/>
</dbReference>
<evidence type="ECO:0000256" key="2">
    <source>
        <dbReference type="ARBA" id="ARBA00022692"/>
    </source>
</evidence>
<sequence length="79" mass="8780">MTSSSNEPRPKSFDIIRAVCAGVVGQKMPRYCLFGDTVNTASRMESTGLPLRIHCSEECKRLLDKLGGYKSGGKRCRFH</sequence>
<accession>A0AAV4RP88</accession>
<keyword evidence="10" id="KW-0675">Receptor</keyword>
<evidence type="ECO:0000313" key="11">
    <source>
        <dbReference type="Proteomes" id="UP001054945"/>
    </source>
</evidence>
<gene>
    <name evidence="10" type="primary">gcy-21</name>
    <name evidence="10" type="ORF">CEXT_449771</name>
</gene>
<evidence type="ECO:0000256" key="4">
    <source>
        <dbReference type="ARBA" id="ARBA00022989"/>
    </source>
</evidence>
<dbReference type="GO" id="GO:0000166">
    <property type="term" value="F:nucleotide binding"/>
    <property type="evidence" value="ECO:0007669"/>
    <property type="project" value="UniProtKB-KW"/>
</dbReference>
<keyword evidence="7 8" id="KW-0456">Lyase</keyword>
<dbReference type="Pfam" id="PF00211">
    <property type="entry name" value="Guanylate_cyc"/>
    <property type="match status" value="1"/>
</dbReference>
<dbReference type="InterPro" id="IPR001054">
    <property type="entry name" value="A/G_cyclase"/>
</dbReference>
<dbReference type="PANTHER" id="PTHR11920">
    <property type="entry name" value="GUANYLYL CYCLASE"/>
    <property type="match status" value="1"/>
</dbReference>
<comment type="subcellular location">
    <subcellularLocation>
        <location evidence="1">Membrane</location>
    </subcellularLocation>
</comment>
<dbReference type="Gene3D" id="3.30.70.1230">
    <property type="entry name" value="Nucleotide cyclase"/>
    <property type="match status" value="1"/>
</dbReference>
<evidence type="ECO:0000256" key="5">
    <source>
        <dbReference type="ARBA" id="ARBA00023136"/>
    </source>
</evidence>
<dbReference type="Proteomes" id="UP001054945">
    <property type="component" value="Unassembled WGS sequence"/>
</dbReference>
<comment type="similarity">
    <text evidence="8">Belongs to the adenylyl cyclase class-4/guanylyl cyclase family.</text>
</comment>
<evidence type="ECO:0000259" key="9">
    <source>
        <dbReference type="PROSITE" id="PS50125"/>
    </source>
</evidence>
<evidence type="ECO:0000256" key="1">
    <source>
        <dbReference type="ARBA" id="ARBA00004370"/>
    </source>
</evidence>
<evidence type="ECO:0000256" key="7">
    <source>
        <dbReference type="ARBA" id="ARBA00023239"/>
    </source>
</evidence>
<comment type="caution">
    <text evidence="10">The sequence shown here is derived from an EMBL/GenBank/DDBJ whole genome shotgun (WGS) entry which is preliminary data.</text>
</comment>
<keyword evidence="11" id="KW-1185">Reference proteome</keyword>
<name>A0AAV4RP88_CAEEX</name>
<dbReference type="AlphaFoldDB" id="A0AAV4RP88"/>
<dbReference type="InterPro" id="IPR029787">
    <property type="entry name" value="Nucleotide_cyclase"/>
</dbReference>
<evidence type="ECO:0000256" key="6">
    <source>
        <dbReference type="ARBA" id="ARBA00023180"/>
    </source>
</evidence>
<reference evidence="10 11" key="1">
    <citation type="submission" date="2021-06" db="EMBL/GenBank/DDBJ databases">
        <title>Caerostris extrusa draft genome.</title>
        <authorList>
            <person name="Kono N."/>
            <person name="Arakawa K."/>
        </authorList>
    </citation>
    <scope>NUCLEOTIDE SEQUENCE [LARGE SCALE GENOMIC DNA]</scope>
</reference>
<protein>
    <submittedName>
        <fullName evidence="10">Receptor-type guanylate cyclase gcy-21</fullName>
    </submittedName>
</protein>
<dbReference type="PROSITE" id="PS00452">
    <property type="entry name" value="GUANYLATE_CYCLASE_1"/>
    <property type="match status" value="1"/>
</dbReference>
<proteinExistence type="inferred from homology"/>
<dbReference type="PROSITE" id="PS50125">
    <property type="entry name" value="GUANYLATE_CYCLASE_2"/>
    <property type="match status" value="1"/>
</dbReference>
<dbReference type="InterPro" id="IPR050401">
    <property type="entry name" value="Cyclic_nucleotide_synthase"/>
</dbReference>
<dbReference type="GO" id="GO:0035556">
    <property type="term" value="P:intracellular signal transduction"/>
    <property type="evidence" value="ECO:0007669"/>
    <property type="project" value="InterPro"/>
</dbReference>
<feature type="domain" description="Guanylate cyclase" evidence="9">
    <location>
        <begin position="19"/>
        <end position="45"/>
    </location>
</feature>
<evidence type="ECO:0000256" key="3">
    <source>
        <dbReference type="ARBA" id="ARBA00022741"/>
    </source>
</evidence>
<dbReference type="GO" id="GO:0005886">
    <property type="term" value="C:plasma membrane"/>
    <property type="evidence" value="ECO:0007669"/>
    <property type="project" value="TreeGrafter"/>
</dbReference>
<dbReference type="EMBL" id="BPLR01008154">
    <property type="protein sequence ID" value="GIY22479.1"/>
    <property type="molecule type" value="Genomic_DNA"/>
</dbReference>
<dbReference type="GO" id="GO:0004016">
    <property type="term" value="F:adenylate cyclase activity"/>
    <property type="evidence" value="ECO:0007669"/>
    <property type="project" value="TreeGrafter"/>
</dbReference>